<keyword evidence="1" id="KW-0175">Coiled coil</keyword>
<dbReference type="EMBL" id="JARBJD010000212">
    <property type="protein sequence ID" value="KAK2947033.1"/>
    <property type="molecule type" value="Genomic_DNA"/>
</dbReference>
<proteinExistence type="predicted"/>
<name>A0ABQ9X5I6_9EUKA</name>
<gene>
    <name evidence="2" type="ORF">BLNAU_18035</name>
</gene>
<feature type="coiled-coil region" evidence="1">
    <location>
        <begin position="7"/>
        <end position="34"/>
    </location>
</feature>
<reference evidence="2 3" key="1">
    <citation type="journal article" date="2022" name="bioRxiv">
        <title>Genomics of Preaxostyla Flagellates Illuminates Evolutionary Transitions and the Path Towards Mitochondrial Loss.</title>
        <authorList>
            <person name="Novak L.V.F."/>
            <person name="Treitli S.C."/>
            <person name="Pyrih J."/>
            <person name="Halakuc P."/>
            <person name="Pipaliya S.V."/>
            <person name="Vacek V."/>
            <person name="Brzon O."/>
            <person name="Soukal P."/>
            <person name="Eme L."/>
            <person name="Dacks J.B."/>
            <person name="Karnkowska A."/>
            <person name="Elias M."/>
            <person name="Hampl V."/>
        </authorList>
    </citation>
    <scope>NUCLEOTIDE SEQUENCE [LARGE SCALE GENOMIC DNA]</scope>
    <source>
        <strain evidence="2">NAU3</strain>
        <tissue evidence="2">Gut</tissue>
    </source>
</reference>
<keyword evidence="3" id="KW-1185">Reference proteome</keyword>
<evidence type="ECO:0000313" key="2">
    <source>
        <dbReference type="EMBL" id="KAK2947033.1"/>
    </source>
</evidence>
<accession>A0ABQ9X5I6</accession>
<protein>
    <submittedName>
        <fullName evidence="2">Uncharacterized protein</fullName>
    </submittedName>
</protein>
<organism evidence="2 3">
    <name type="scientific">Blattamonas nauphoetae</name>
    <dbReference type="NCBI Taxonomy" id="2049346"/>
    <lineage>
        <taxon>Eukaryota</taxon>
        <taxon>Metamonada</taxon>
        <taxon>Preaxostyla</taxon>
        <taxon>Oxymonadida</taxon>
        <taxon>Blattamonas</taxon>
    </lineage>
</organism>
<evidence type="ECO:0000256" key="1">
    <source>
        <dbReference type="SAM" id="Coils"/>
    </source>
</evidence>
<dbReference type="Proteomes" id="UP001281761">
    <property type="component" value="Unassembled WGS sequence"/>
</dbReference>
<evidence type="ECO:0000313" key="3">
    <source>
        <dbReference type="Proteomes" id="UP001281761"/>
    </source>
</evidence>
<sequence>MGASESRKQIQKKIKHLEKELAQIKANLKKQDEGVDIKIGSTAIERYTGKEWTVYEFVFRKADSNFATLLSFEFGAVVSRLSLNIQKGPTDTFAVGLISSSQSNEALKIYFPVLVGTAAWELFADGRWAIQSGSHTHQGSACEAGKKGQRIVLEADGREGKRTLKLSQDGKTQPVYFTNIPVPFRFAVFIDHFDDAVEIESAEVVEKPLLSGGKIPVEMEL</sequence>
<comment type="caution">
    <text evidence="2">The sequence shown here is derived from an EMBL/GenBank/DDBJ whole genome shotgun (WGS) entry which is preliminary data.</text>
</comment>